<organism evidence="1 2">
    <name type="scientific">Trichonephila inaurata madagascariensis</name>
    <dbReference type="NCBI Taxonomy" id="2747483"/>
    <lineage>
        <taxon>Eukaryota</taxon>
        <taxon>Metazoa</taxon>
        <taxon>Ecdysozoa</taxon>
        <taxon>Arthropoda</taxon>
        <taxon>Chelicerata</taxon>
        <taxon>Arachnida</taxon>
        <taxon>Araneae</taxon>
        <taxon>Araneomorphae</taxon>
        <taxon>Entelegynae</taxon>
        <taxon>Araneoidea</taxon>
        <taxon>Nephilidae</taxon>
        <taxon>Trichonephila</taxon>
        <taxon>Trichonephila inaurata</taxon>
    </lineage>
</organism>
<gene>
    <name evidence="1" type="ORF">TNIN_252671</name>
</gene>
<proteinExistence type="predicted"/>
<evidence type="ECO:0000313" key="1">
    <source>
        <dbReference type="EMBL" id="GFY45387.1"/>
    </source>
</evidence>
<dbReference type="EMBL" id="BMAV01004827">
    <property type="protein sequence ID" value="GFY45387.1"/>
    <property type="molecule type" value="Genomic_DNA"/>
</dbReference>
<keyword evidence="2" id="KW-1185">Reference proteome</keyword>
<sequence>MYILCKVIKLYTLRTRVCKPVYLQVIMDMTMSHSVTIDGTCLTEEMSFWWTVGELLQRKNNDLVVSAEISGQILFRRCIRDGTERVRVRPTSFGIYVHSL</sequence>
<dbReference type="AlphaFoldDB" id="A0A8X6X3A9"/>
<comment type="caution">
    <text evidence="1">The sequence shown here is derived from an EMBL/GenBank/DDBJ whole genome shotgun (WGS) entry which is preliminary data.</text>
</comment>
<protein>
    <submittedName>
        <fullName evidence="1">Uncharacterized protein</fullName>
    </submittedName>
</protein>
<reference evidence="1" key="1">
    <citation type="submission" date="2020-08" db="EMBL/GenBank/DDBJ databases">
        <title>Multicomponent nature underlies the extraordinary mechanical properties of spider dragline silk.</title>
        <authorList>
            <person name="Kono N."/>
            <person name="Nakamura H."/>
            <person name="Mori M."/>
            <person name="Yoshida Y."/>
            <person name="Ohtoshi R."/>
            <person name="Malay A.D."/>
            <person name="Moran D.A.P."/>
            <person name="Tomita M."/>
            <person name="Numata K."/>
            <person name="Arakawa K."/>
        </authorList>
    </citation>
    <scope>NUCLEOTIDE SEQUENCE</scope>
</reference>
<dbReference type="Proteomes" id="UP000886998">
    <property type="component" value="Unassembled WGS sequence"/>
</dbReference>
<name>A0A8X6X3A9_9ARAC</name>
<accession>A0A8X6X3A9</accession>
<evidence type="ECO:0000313" key="2">
    <source>
        <dbReference type="Proteomes" id="UP000886998"/>
    </source>
</evidence>